<evidence type="ECO:0000256" key="1">
    <source>
        <dbReference type="SAM" id="Phobius"/>
    </source>
</evidence>
<feature type="transmembrane region" description="Helical" evidence="1">
    <location>
        <begin position="61"/>
        <end position="81"/>
    </location>
</feature>
<reference evidence="2" key="2">
    <citation type="journal article" date="2020" name="Nat. Commun.">
        <title>Large-scale genome sequencing of mycorrhizal fungi provides insights into the early evolution of symbiotic traits.</title>
        <authorList>
            <person name="Miyauchi S."/>
            <person name="Kiss E."/>
            <person name="Kuo A."/>
            <person name="Drula E."/>
            <person name="Kohler A."/>
            <person name="Sanchez-Garcia M."/>
            <person name="Morin E."/>
            <person name="Andreopoulos B."/>
            <person name="Barry K.W."/>
            <person name="Bonito G."/>
            <person name="Buee M."/>
            <person name="Carver A."/>
            <person name="Chen C."/>
            <person name="Cichocki N."/>
            <person name="Clum A."/>
            <person name="Culley D."/>
            <person name="Crous P.W."/>
            <person name="Fauchery L."/>
            <person name="Girlanda M."/>
            <person name="Hayes R.D."/>
            <person name="Keri Z."/>
            <person name="LaButti K."/>
            <person name="Lipzen A."/>
            <person name="Lombard V."/>
            <person name="Magnuson J."/>
            <person name="Maillard F."/>
            <person name="Murat C."/>
            <person name="Nolan M."/>
            <person name="Ohm R.A."/>
            <person name="Pangilinan J."/>
            <person name="Pereira M.F."/>
            <person name="Perotto S."/>
            <person name="Peter M."/>
            <person name="Pfister S."/>
            <person name="Riley R."/>
            <person name="Sitrit Y."/>
            <person name="Stielow J.B."/>
            <person name="Szollosi G."/>
            <person name="Zifcakova L."/>
            <person name="Stursova M."/>
            <person name="Spatafora J.W."/>
            <person name="Tedersoo L."/>
            <person name="Vaario L.M."/>
            <person name="Yamada A."/>
            <person name="Yan M."/>
            <person name="Wang P."/>
            <person name="Xu J."/>
            <person name="Bruns T."/>
            <person name="Baldrian P."/>
            <person name="Vilgalys R."/>
            <person name="Dunand C."/>
            <person name="Henrissat B."/>
            <person name="Grigoriev I.V."/>
            <person name="Hibbett D."/>
            <person name="Nagy L.G."/>
            <person name="Martin F.M."/>
        </authorList>
    </citation>
    <scope>NUCLEOTIDE SEQUENCE</scope>
    <source>
        <strain evidence="2">BED1</strain>
    </source>
</reference>
<keyword evidence="3" id="KW-1185">Reference proteome</keyword>
<keyword evidence="1" id="KW-1133">Transmembrane helix</keyword>
<name>A0AAD4C9D0_BOLED</name>
<comment type="caution">
    <text evidence="2">The sequence shown here is derived from an EMBL/GenBank/DDBJ whole genome shotgun (WGS) entry which is preliminary data.</text>
</comment>
<evidence type="ECO:0000313" key="3">
    <source>
        <dbReference type="Proteomes" id="UP001194468"/>
    </source>
</evidence>
<dbReference type="EMBL" id="WHUW01000001">
    <property type="protein sequence ID" value="KAF8452771.1"/>
    <property type="molecule type" value="Genomic_DNA"/>
</dbReference>
<dbReference type="AlphaFoldDB" id="A0AAD4C9D0"/>
<sequence>MVVAKLVRELLIHRTTRERQMNRYMSLLIRDCLLYFFASILLNSLITLLAVLGIFPQGWAAQVLAFAANIPLYTLTPRFIINVRELYVLDLQGRMDLNIDSGFGLSSGARRDVGVSTTIGTIAFAERGTTSEPGHSEEMVMVGERAEVTGGRQVLVG</sequence>
<accession>A0AAD4C9D0</accession>
<keyword evidence="1" id="KW-0812">Transmembrane</keyword>
<keyword evidence="1" id="KW-0472">Membrane</keyword>
<dbReference type="Proteomes" id="UP001194468">
    <property type="component" value="Unassembled WGS sequence"/>
</dbReference>
<feature type="transmembrane region" description="Helical" evidence="1">
    <location>
        <begin position="33"/>
        <end position="55"/>
    </location>
</feature>
<gene>
    <name evidence="2" type="ORF">L210DRAFT_3519592</name>
</gene>
<protein>
    <submittedName>
        <fullName evidence="2">Uncharacterized protein</fullName>
    </submittedName>
</protein>
<organism evidence="2 3">
    <name type="scientific">Boletus edulis BED1</name>
    <dbReference type="NCBI Taxonomy" id="1328754"/>
    <lineage>
        <taxon>Eukaryota</taxon>
        <taxon>Fungi</taxon>
        <taxon>Dikarya</taxon>
        <taxon>Basidiomycota</taxon>
        <taxon>Agaricomycotina</taxon>
        <taxon>Agaricomycetes</taxon>
        <taxon>Agaricomycetidae</taxon>
        <taxon>Boletales</taxon>
        <taxon>Boletineae</taxon>
        <taxon>Boletaceae</taxon>
        <taxon>Boletoideae</taxon>
        <taxon>Boletus</taxon>
    </lineage>
</organism>
<evidence type="ECO:0000313" key="2">
    <source>
        <dbReference type="EMBL" id="KAF8452771.1"/>
    </source>
</evidence>
<reference evidence="2" key="1">
    <citation type="submission" date="2019-10" db="EMBL/GenBank/DDBJ databases">
        <authorList>
            <consortium name="DOE Joint Genome Institute"/>
            <person name="Kuo A."/>
            <person name="Miyauchi S."/>
            <person name="Kiss E."/>
            <person name="Drula E."/>
            <person name="Kohler A."/>
            <person name="Sanchez-Garcia M."/>
            <person name="Andreopoulos B."/>
            <person name="Barry K.W."/>
            <person name="Bonito G."/>
            <person name="Buee M."/>
            <person name="Carver A."/>
            <person name="Chen C."/>
            <person name="Cichocki N."/>
            <person name="Clum A."/>
            <person name="Culley D."/>
            <person name="Crous P.W."/>
            <person name="Fauchery L."/>
            <person name="Girlanda M."/>
            <person name="Hayes R."/>
            <person name="Keri Z."/>
            <person name="LaButti K."/>
            <person name="Lipzen A."/>
            <person name="Lombard V."/>
            <person name="Magnuson J."/>
            <person name="Maillard F."/>
            <person name="Morin E."/>
            <person name="Murat C."/>
            <person name="Nolan M."/>
            <person name="Ohm R."/>
            <person name="Pangilinan J."/>
            <person name="Pereira M."/>
            <person name="Perotto S."/>
            <person name="Peter M."/>
            <person name="Riley R."/>
            <person name="Sitrit Y."/>
            <person name="Stielow B."/>
            <person name="Szollosi G."/>
            <person name="Zifcakova L."/>
            <person name="Stursova M."/>
            <person name="Spatafora J.W."/>
            <person name="Tedersoo L."/>
            <person name="Vaario L.-M."/>
            <person name="Yamada A."/>
            <person name="Yan M."/>
            <person name="Wang P."/>
            <person name="Xu J."/>
            <person name="Bruns T."/>
            <person name="Baldrian P."/>
            <person name="Vilgalys R."/>
            <person name="Henrissat B."/>
            <person name="Grigoriev I.V."/>
            <person name="Hibbett D."/>
            <person name="Nagy L.G."/>
            <person name="Martin F.M."/>
        </authorList>
    </citation>
    <scope>NUCLEOTIDE SEQUENCE</scope>
    <source>
        <strain evidence="2">BED1</strain>
    </source>
</reference>
<proteinExistence type="predicted"/>